<dbReference type="RefSeq" id="WP_122502637.1">
    <property type="nucleotide sequence ID" value="NZ_UPHU01000001.1"/>
</dbReference>
<dbReference type="AlphaFoldDB" id="A0A498QZ35"/>
<keyword evidence="2" id="KW-1185">Reference proteome</keyword>
<name>A0A498QZ35_9MYCO</name>
<proteinExistence type="predicted"/>
<evidence type="ECO:0000313" key="1">
    <source>
        <dbReference type="EMBL" id="VBA56012.1"/>
    </source>
</evidence>
<reference evidence="1 2" key="1">
    <citation type="submission" date="2018-09" db="EMBL/GenBank/DDBJ databases">
        <authorList>
            <person name="Tagini F."/>
        </authorList>
    </citation>
    <scope>NUCLEOTIDE SEQUENCE [LARGE SCALE GENOMIC DNA]</scope>
    <source>
        <strain evidence="1 2">MK142</strain>
    </source>
</reference>
<organism evidence="1 2">
    <name type="scientific">Mycobacterium pseudokansasii</name>
    <dbReference type="NCBI Taxonomy" id="2341080"/>
    <lineage>
        <taxon>Bacteria</taxon>
        <taxon>Bacillati</taxon>
        <taxon>Actinomycetota</taxon>
        <taxon>Actinomycetes</taxon>
        <taxon>Mycobacteriales</taxon>
        <taxon>Mycobacteriaceae</taxon>
        <taxon>Mycobacterium</taxon>
    </lineage>
</organism>
<dbReference type="Proteomes" id="UP000268285">
    <property type="component" value="Unassembled WGS sequence"/>
</dbReference>
<gene>
    <name evidence="1" type="ORF">LAUMK142_05346</name>
</gene>
<evidence type="ECO:0000313" key="2">
    <source>
        <dbReference type="Proteomes" id="UP000268285"/>
    </source>
</evidence>
<accession>A0A498QZ35</accession>
<dbReference type="EMBL" id="UPHU01000001">
    <property type="protein sequence ID" value="VBA56012.1"/>
    <property type="molecule type" value="Genomic_DNA"/>
</dbReference>
<sequence length="66" mass="7127">MDAELYHARNIVEALGHSGLTTEYWAAVVATADAWGEAQRLEGVLREVAASVGITAEQWDSIRRGG</sequence>
<protein>
    <submittedName>
        <fullName evidence="1">Uncharacterized protein</fullName>
    </submittedName>
</protein>